<organism evidence="2 3">
    <name type="scientific">Mugilogobius chulae</name>
    <name type="common">yellowstripe goby</name>
    <dbReference type="NCBI Taxonomy" id="88201"/>
    <lineage>
        <taxon>Eukaryota</taxon>
        <taxon>Metazoa</taxon>
        <taxon>Chordata</taxon>
        <taxon>Craniata</taxon>
        <taxon>Vertebrata</taxon>
        <taxon>Euteleostomi</taxon>
        <taxon>Actinopterygii</taxon>
        <taxon>Neopterygii</taxon>
        <taxon>Teleostei</taxon>
        <taxon>Neoteleostei</taxon>
        <taxon>Acanthomorphata</taxon>
        <taxon>Gobiaria</taxon>
        <taxon>Gobiiformes</taxon>
        <taxon>Gobioidei</taxon>
        <taxon>Gobiidae</taxon>
        <taxon>Gobionellinae</taxon>
        <taxon>Mugilogobius</taxon>
    </lineage>
</organism>
<dbReference type="Proteomes" id="UP001460270">
    <property type="component" value="Unassembled WGS sequence"/>
</dbReference>
<keyword evidence="3" id="KW-1185">Reference proteome</keyword>
<dbReference type="InterPro" id="IPR027417">
    <property type="entry name" value="P-loop_NTPase"/>
</dbReference>
<feature type="region of interest" description="Disordered" evidence="1">
    <location>
        <begin position="271"/>
        <end position="311"/>
    </location>
</feature>
<accession>A0AAW0Q041</accession>
<gene>
    <name evidence="2" type="ORF">WMY93_000156</name>
</gene>
<feature type="region of interest" description="Disordered" evidence="1">
    <location>
        <begin position="346"/>
        <end position="366"/>
    </location>
</feature>
<dbReference type="PANTHER" id="PTHR32046:SF11">
    <property type="entry name" value="IMMUNE-ASSOCIATED NUCLEOTIDE-BINDING PROTEIN 10-LIKE"/>
    <property type="match status" value="1"/>
</dbReference>
<feature type="compositionally biased region" description="Polar residues" evidence="1">
    <location>
        <begin position="346"/>
        <end position="360"/>
    </location>
</feature>
<evidence type="ECO:0008006" key="4">
    <source>
        <dbReference type="Google" id="ProtNLM"/>
    </source>
</evidence>
<comment type="caution">
    <text evidence="2">The sequence shown here is derived from an EMBL/GenBank/DDBJ whole genome shotgun (WGS) entry which is preliminary data.</text>
</comment>
<protein>
    <recommendedName>
        <fullName evidence="4">AIG1-type G domain-containing protein</fullName>
    </recommendedName>
</protein>
<sequence length="366" mass="41797">MKDGRCTSCSGKCPVDDHVKEKWKYVTKTITMDMTSKQLKDKFEKNDEGKTPLLQKLEKEMSDLQEAKDECLDEAFDLVQKLEKNALNVNSVFTFVHLEFLIEKMKEKNDEEVVKVLEEMRNRMSVKNQAAAKYSRVVGTDSLDTPAFERGLTFSHLDVRGAESWAVSQKEVIKGSKKIDDGPPARYQLQLRRVNLDKESDEESKLRKFTLGERDPKYLNKTILLVGETGSGKTTLINALVVTDEEESTQSQTSAVSVYEVFGLREQLSPFSDHSSTLQDSDTLEEETQKSSQSSGRRKHTLCQRREKPTGVFQFNNCQNETIEDESDEDEKEAFMTSVRGMQKFTTFVETTKPQSLEMNSRSDEK</sequence>
<name>A0AAW0Q041_9GOBI</name>
<dbReference type="InterPro" id="IPR025662">
    <property type="entry name" value="Sigma_54_int_dom_ATP-bd_1"/>
</dbReference>
<dbReference type="SUPFAM" id="SSF52540">
    <property type="entry name" value="P-loop containing nucleoside triphosphate hydrolases"/>
    <property type="match status" value="2"/>
</dbReference>
<evidence type="ECO:0000256" key="1">
    <source>
        <dbReference type="SAM" id="MobiDB-lite"/>
    </source>
</evidence>
<dbReference type="EMBL" id="JBBPFD010000001">
    <property type="protein sequence ID" value="KAK7944428.1"/>
    <property type="molecule type" value="Genomic_DNA"/>
</dbReference>
<dbReference type="Gene3D" id="3.40.50.300">
    <property type="entry name" value="P-loop containing nucleotide triphosphate hydrolases"/>
    <property type="match status" value="1"/>
</dbReference>
<dbReference type="PROSITE" id="PS00675">
    <property type="entry name" value="SIGMA54_INTERACT_1"/>
    <property type="match status" value="1"/>
</dbReference>
<dbReference type="AlphaFoldDB" id="A0AAW0Q041"/>
<evidence type="ECO:0000313" key="2">
    <source>
        <dbReference type="EMBL" id="KAK7944428.1"/>
    </source>
</evidence>
<evidence type="ECO:0000313" key="3">
    <source>
        <dbReference type="Proteomes" id="UP001460270"/>
    </source>
</evidence>
<feature type="compositionally biased region" description="Polar residues" evidence="1">
    <location>
        <begin position="271"/>
        <end position="281"/>
    </location>
</feature>
<reference evidence="3" key="1">
    <citation type="submission" date="2024-04" db="EMBL/GenBank/DDBJ databases">
        <title>Salinicola lusitanus LLJ914,a marine bacterium isolated from the Okinawa Trough.</title>
        <authorList>
            <person name="Li J."/>
        </authorList>
    </citation>
    <scope>NUCLEOTIDE SEQUENCE [LARGE SCALE GENOMIC DNA]</scope>
</reference>
<proteinExistence type="predicted"/>
<dbReference type="PANTHER" id="PTHR32046">
    <property type="entry name" value="G DOMAIN-CONTAINING PROTEIN"/>
    <property type="match status" value="1"/>
</dbReference>